<feature type="transmembrane region" description="Helical" evidence="9">
    <location>
        <begin position="23"/>
        <end position="43"/>
    </location>
</feature>
<name>A0A0A0D8R4_9PROT</name>
<keyword evidence="5" id="KW-0997">Cell inner membrane</keyword>
<dbReference type="InterPro" id="IPR035906">
    <property type="entry name" value="MetI-like_sf"/>
</dbReference>
<dbReference type="Proteomes" id="UP000029995">
    <property type="component" value="Unassembled WGS sequence"/>
</dbReference>
<dbReference type="PANTHER" id="PTHR30614:SF10">
    <property type="entry name" value="ARGININE ABC TRANSPORTER PERMEASE PROTEIN ARTM"/>
    <property type="match status" value="1"/>
</dbReference>
<evidence type="ECO:0000256" key="2">
    <source>
        <dbReference type="ARBA" id="ARBA00010072"/>
    </source>
</evidence>
<dbReference type="GO" id="GO:0022857">
    <property type="term" value="F:transmembrane transporter activity"/>
    <property type="evidence" value="ECO:0007669"/>
    <property type="project" value="InterPro"/>
</dbReference>
<comment type="caution">
    <text evidence="11">The sequence shown here is derived from an EMBL/GenBank/DDBJ whole genome shotgun (WGS) entry which is preliminary data.</text>
</comment>
<dbReference type="Gene3D" id="1.10.3720.10">
    <property type="entry name" value="MetI-like"/>
    <property type="match status" value="1"/>
</dbReference>
<feature type="transmembrane region" description="Helical" evidence="9">
    <location>
        <begin position="55"/>
        <end position="76"/>
    </location>
</feature>
<comment type="similarity">
    <text evidence="2">Belongs to the binding-protein-dependent transport system permease family. HisMQ subfamily.</text>
</comment>
<reference evidence="11 12" key="1">
    <citation type="submission" date="2014-01" db="EMBL/GenBank/DDBJ databases">
        <title>Genome sequence determination for a cystic fibrosis isolate, Inquilinus limosus.</title>
        <authorList>
            <person name="Pino M."/>
            <person name="Di Conza J."/>
            <person name="Gutkind G."/>
        </authorList>
    </citation>
    <scope>NUCLEOTIDE SEQUENCE [LARGE SCALE GENOMIC DNA]</scope>
    <source>
        <strain evidence="11 12">MP06</strain>
    </source>
</reference>
<comment type="subcellular location">
    <subcellularLocation>
        <location evidence="1">Cell inner membrane</location>
        <topology evidence="1">Multi-pass membrane protein</topology>
    </subcellularLocation>
    <subcellularLocation>
        <location evidence="9">Cell membrane</location>
        <topology evidence="9">Multi-pass membrane protein</topology>
    </subcellularLocation>
</comment>
<evidence type="ECO:0000256" key="5">
    <source>
        <dbReference type="ARBA" id="ARBA00022519"/>
    </source>
</evidence>
<protein>
    <submittedName>
        <fullName evidence="11">ABC transporter permease</fullName>
    </submittedName>
</protein>
<dbReference type="SUPFAM" id="SSF161098">
    <property type="entry name" value="MetI-like"/>
    <property type="match status" value="1"/>
</dbReference>
<keyword evidence="4" id="KW-1003">Cell membrane</keyword>
<keyword evidence="6 9" id="KW-0812">Transmembrane</keyword>
<dbReference type="CDD" id="cd06261">
    <property type="entry name" value="TM_PBP2"/>
    <property type="match status" value="1"/>
</dbReference>
<evidence type="ECO:0000256" key="6">
    <source>
        <dbReference type="ARBA" id="ARBA00022692"/>
    </source>
</evidence>
<dbReference type="InterPro" id="IPR010065">
    <property type="entry name" value="AA_ABC_transptr_permease_3TM"/>
</dbReference>
<dbReference type="NCBIfam" id="TIGR01726">
    <property type="entry name" value="HEQRo_perm_3TM"/>
    <property type="match status" value="1"/>
</dbReference>
<dbReference type="GO" id="GO:0006865">
    <property type="term" value="P:amino acid transport"/>
    <property type="evidence" value="ECO:0007669"/>
    <property type="project" value="TreeGrafter"/>
</dbReference>
<keyword evidence="3 9" id="KW-0813">Transport</keyword>
<evidence type="ECO:0000313" key="11">
    <source>
        <dbReference type="EMBL" id="KGM35111.1"/>
    </source>
</evidence>
<evidence type="ECO:0000259" key="10">
    <source>
        <dbReference type="PROSITE" id="PS50928"/>
    </source>
</evidence>
<evidence type="ECO:0000256" key="3">
    <source>
        <dbReference type="ARBA" id="ARBA00022448"/>
    </source>
</evidence>
<accession>A0A0A0D8R4</accession>
<gene>
    <name evidence="11" type="ORF">P409_06305</name>
</gene>
<evidence type="ECO:0000256" key="4">
    <source>
        <dbReference type="ARBA" id="ARBA00022475"/>
    </source>
</evidence>
<dbReference type="InterPro" id="IPR000515">
    <property type="entry name" value="MetI-like"/>
</dbReference>
<evidence type="ECO:0000256" key="9">
    <source>
        <dbReference type="RuleBase" id="RU363032"/>
    </source>
</evidence>
<organism evidence="11 12">
    <name type="scientific">Inquilinus limosus MP06</name>
    <dbReference type="NCBI Taxonomy" id="1398085"/>
    <lineage>
        <taxon>Bacteria</taxon>
        <taxon>Pseudomonadati</taxon>
        <taxon>Pseudomonadota</taxon>
        <taxon>Alphaproteobacteria</taxon>
        <taxon>Rhodospirillales</taxon>
        <taxon>Rhodospirillaceae</taxon>
        <taxon>Inquilinus</taxon>
    </lineage>
</organism>
<sequence>MDLDLILDTFGKLLGGAVVTIELIAPALAVGVVLAMVLAVMRMSGNGILSRISRAYVFVFRGTPLLVQIFLIYFGLGQFRPLWEALGVWDWPLREAFPCAVIAFAMNTAAYTSEIIRGGLQAVPFGQIEAARACGMSRSLVFRRITVPIAIRQALPAYGNEIILMVKASSLASIITIMEITGIAKQINSRTFAPFEVFTAAGVLYLIMNFVVAQGVRAVEWRLTPHLRRRQH</sequence>
<keyword evidence="7 9" id="KW-1133">Transmembrane helix</keyword>
<dbReference type="EMBL" id="JANX01000047">
    <property type="protein sequence ID" value="KGM35111.1"/>
    <property type="molecule type" value="Genomic_DNA"/>
</dbReference>
<dbReference type="InterPro" id="IPR043429">
    <property type="entry name" value="ArtM/GltK/GlnP/TcyL/YhdX-like"/>
</dbReference>
<dbReference type="PROSITE" id="PS50928">
    <property type="entry name" value="ABC_TM1"/>
    <property type="match status" value="1"/>
</dbReference>
<proteinExistence type="inferred from homology"/>
<keyword evidence="8 9" id="KW-0472">Membrane</keyword>
<dbReference type="RefSeq" id="WP_034833119.1">
    <property type="nucleotide sequence ID" value="NZ_JANX01000047.1"/>
</dbReference>
<dbReference type="Pfam" id="PF00528">
    <property type="entry name" value="BPD_transp_1"/>
    <property type="match status" value="1"/>
</dbReference>
<dbReference type="PANTHER" id="PTHR30614">
    <property type="entry name" value="MEMBRANE COMPONENT OF AMINO ACID ABC TRANSPORTER"/>
    <property type="match status" value="1"/>
</dbReference>
<evidence type="ECO:0000256" key="8">
    <source>
        <dbReference type="ARBA" id="ARBA00023136"/>
    </source>
</evidence>
<evidence type="ECO:0000256" key="7">
    <source>
        <dbReference type="ARBA" id="ARBA00022989"/>
    </source>
</evidence>
<dbReference type="AlphaFoldDB" id="A0A0A0D8R4"/>
<evidence type="ECO:0000313" key="12">
    <source>
        <dbReference type="Proteomes" id="UP000029995"/>
    </source>
</evidence>
<dbReference type="OrthoDB" id="9814550at2"/>
<dbReference type="GO" id="GO:0043190">
    <property type="term" value="C:ATP-binding cassette (ABC) transporter complex"/>
    <property type="evidence" value="ECO:0007669"/>
    <property type="project" value="InterPro"/>
</dbReference>
<feature type="transmembrane region" description="Helical" evidence="9">
    <location>
        <begin position="195"/>
        <end position="216"/>
    </location>
</feature>
<feature type="domain" description="ABC transmembrane type-1" evidence="10">
    <location>
        <begin position="17"/>
        <end position="216"/>
    </location>
</feature>
<evidence type="ECO:0000256" key="1">
    <source>
        <dbReference type="ARBA" id="ARBA00004429"/>
    </source>
</evidence>